<dbReference type="SUPFAM" id="SSF89447">
    <property type="entry name" value="AbrB/MazE/MraZ-like"/>
    <property type="match status" value="1"/>
</dbReference>
<dbReference type="OrthoDB" id="9807753at2"/>
<dbReference type="InterPro" id="IPR038619">
    <property type="entry name" value="MraZ_sf"/>
</dbReference>
<dbReference type="InterPro" id="IPR020603">
    <property type="entry name" value="MraZ_dom"/>
</dbReference>
<dbReference type="EMBL" id="RZUL01000002">
    <property type="protein sequence ID" value="RVT42425.1"/>
    <property type="molecule type" value="Genomic_DNA"/>
</dbReference>
<accession>A0A437JAA6</accession>
<feature type="domain" description="MraZ" evidence="1">
    <location>
        <begin position="95"/>
        <end position="140"/>
    </location>
</feature>
<name>A0A437JAA6_9SPHN</name>
<dbReference type="InterPro" id="IPR037914">
    <property type="entry name" value="SpoVT-AbrB_sf"/>
</dbReference>
<comment type="caution">
    <text evidence="2">The sequence shown here is derived from an EMBL/GenBank/DDBJ whole genome shotgun (WGS) entry which is preliminary data.</text>
</comment>
<reference evidence="2 3" key="1">
    <citation type="submission" date="2019-01" db="EMBL/GenBank/DDBJ databases">
        <authorList>
            <person name="Chen W.-M."/>
        </authorList>
    </citation>
    <scope>NUCLEOTIDE SEQUENCE [LARGE SCALE GENOMIC DNA]</scope>
    <source>
        <strain evidence="2 3">TLA-22</strain>
    </source>
</reference>
<dbReference type="Pfam" id="PF02381">
    <property type="entry name" value="MraZ"/>
    <property type="match status" value="1"/>
</dbReference>
<dbReference type="CDD" id="cd16321">
    <property type="entry name" value="MraZ_C"/>
    <property type="match status" value="1"/>
</dbReference>
<organism evidence="2 3">
    <name type="scientific">Sphingobium algorifonticola</name>
    <dbReference type="NCBI Taxonomy" id="2008318"/>
    <lineage>
        <taxon>Bacteria</taxon>
        <taxon>Pseudomonadati</taxon>
        <taxon>Pseudomonadota</taxon>
        <taxon>Alphaproteobacteria</taxon>
        <taxon>Sphingomonadales</taxon>
        <taxon>Sphingomonadaceae</taxon>
        <taxon>Sphingobium</taxon>
    </lineage>
</organism>
<gene>
    <name evidence="2" type="ORF">ENE74_07310</name>
</gene>
<dbReference type="Proteomes" id="UP000282977">
    <property type="component" value="Unassembled WGS sequence"/>
</dbReference>
<sequence>MTSSILFSGNAFSLADGKGRFVLPLDMRKQVKLGSGGENRLVTSFHGKHPCATGFGTIFRQQQEDAIAARALAAMTRGEDYDEDGAREKLFPLMDEINFDDGGRFFLPEDLKEVSGISDAIFFVGVSRYIQLWDPAAYEASPDGHALLKAKCRRFLAERAEARP</sequence>
<protein>
    <submittedName>
        <fullName evidence="2">Division/cell wall cluster transcriptional repressor MraZ</fullName>
    </submittedName>
</protein>
<proteinExistence type="predicted"/>
<dbReference type="Gene3D" id="3.40.1550.20">
    <property type="entry name" value="Transcriptional regulator MraZ domain"/>
    <property type="match status" value="1"/>
</dbReference>
<evidence type="ECO:0000259" key="1">
    <source>
        <dbReference type="Pfam" id="PF02381"/>
    </source>
</evidence>
<keyword evidence="3" id="KW-1185">Reference proteome</keyword>
<evidence type="ECO:0000313" key="2">
    <source>
        <dbReference type="EMBL" id="RVT42425.1"/>
    </source>
</evidence>
<dbReference type="InterPro" id="IPR035644">
    <property type="entry name" value="MraZ_C"/>
</dbReference>
<dbReference type="AlphaFoldDB" id="A0A437JAA6"/>
<evidence type="ECO:0000313" key="3">
    <source>
        <dbReference type="Proteomes" id="UP000282977"/>
    </source>
</evidence>